<feature type="domain" description="Nudix hydrolase" evidence="6">
    <location>
        <begin position="1"/>
        <end position="106"/>
    </location>
</feature>
<keyword evidence="5" id="KW-0460">Magnesium</keyword>
<dbReference type="EMBL" id="PGUY01000042">
    <property type="protein sequence ID" value="PLT29372.1"/>
    <property type="molecule type" value="Genomic_DNA"/>
</dbReference>
<dbReference type="PANTHER" id="PTHR43758:SF2">
    <property type="entry name" value="OXIDIZED PURINE NUCLEOSIDE TRIPHOSPHATE HYDROLASE"/>
    <property type="match status" value="1"/>
</dbReference>
<dbReference type="SUPFAM" id="SSF55811">
    <property type="entry name" value="Nudix"/>
    <property type="match status" value="1"/>
</dbReference>
<evidence type="ECO:0000256" key="5">
    <source>
        <dbReference type="ARBA" id="ARBA00022842"/>
    </source>
</evidence>
<accession>A0A2N5M4W1</accession>
<evidence type="ECO:0000256" key="3">
    <source>
        <dbReference type="ARBA" id="ARBA00022723"/>
    </source>
</evidence>
<evidence type="ECO:0000256" key="4">
    <source>
        <dbReference type="ARBA" id="ARBA00022801"/>
    </source>
</evidence>
<reference evidence="7 8" key="1">
    <citation type="submission" date="2017-11" db="EMBL/GenBank/DDBJ databases">
        <title>Comparitive Functional Genomics of Dry Heat Resistant strains isolated from the Viking Spacecraft.</title>
        <authorList>
            <person name="Seuylemezian A."/>
            <person name="Cooper K."/>
            <person name="Vaishampayan P."/>
        </authorList>
    </citation>
    <scope>NUCLEOTIDE SEQUENCE [LARGE SCALE GENOMIC DNA]</scope>
    <source>
        <strain evidence="7 8">V1-29</strain>
    </source>
</reference>
<evidence type="ECO:0000259" key="6">
    <source>
        <dbReference type="PROSITE" id="PS51462"/>
    </source>
</evidence>
<keyword evidence="8" id="KW-1185">Reference proteome</keyword>
<evidence type="ECO:0000313" key="7">
    <source>
        <dbReference type="EMBL" id="PLT29372.1"/>
    </source>
</evidence>
<evidence type="ECO:0000313" key="8">
    <source>
        <dbReference type="Proteomes" id="UP000234748"/>
    </source>
</evidence>
<dbReference type="AlphaFoldDB" id="A0A2N5M4W1"/>
<gene>
    <name evidence="7" type="ORF">CUU66_13605</name>
</gene>
<dbReference type="OrthoDB" id="9804563at2"/>
<dbReference type="Proteomes" id="UP000234748">
    <property type="component" value="Unassembled WGS sequence"/>
</dbReference>
<comment type="cofactor">
    <cofactor evidence="1">
        <name>Mg(2+)</name>
        <dbReference type="ChEBI" id="CHEBI:18420"/>
    </cofactor>
</comment>
<dbReference type="CDD" id="cd18886">
    <property type="entry name" value="NUDIX_MutT_Nudt1"/>
    <property type="match status" value="1"/>
</dbReference>
<name>A0A2N5M4W1_9BACI</name>
<comment type="similarity">
    <text evidence="2">Belongs to the Nudix hydrolase family.</text>
</comment>
<dbReference type="GO" id="GO:0005737">
    <property type="term" value="C:cytoplasm"/>
    <property type="evidence" value="ECO:0007669"/>
    <property type="project" value="TreeGrafter"/>
</dbReference>
<dbReference type="InterPro" id="IPR015797">
    <property type="entry name" value="NUDIX_hydrolase-like_dom_sf"/>
</dbReference>
<protein>
    <submittedName>
        <fullName evidence="7">DNA mismatch repair protein MutT</fullName>
    </submittedName>
</protein>
<dbReference type="PANTHER" id="PTHR43758">
    <property type="entry name" value="7,8-DIHYDRO-8-OXOGUANINE TRIPHOSPHATASE"/>
    <property type="match status" value="1"/>
</dbReference>
<dbReference type="GO" id="GO:0016818">
    <property type="term" value="F:hydrolase activity, acting on acid anhydrides, in phosphorus-containing anhydrides"/>
    <property type="evidence" value="ECO:0007669"/>
    <property type="project" value="TreeGrafter"/>
</dbReference>
<evidence type="ECO:0000256" key="1">
    <source>
        <dbReference type="ARBA" id="ARBA00001946"/>
    </source>
</evidence>
<comment type="caution">
    <text evidence="7">The sequence shown here is derived from an EMBL/GenBank/DDBJ whole genome shotgun (WGS) entry which is preliminary data.</text>
</comment>
<dbReference type="PROSITE" id="PS51462">
    <property type="entry name" value="NUDIX"/>
    <property type="match status" value="1"/>
</dbReference>
<dbReference type="GO" id="GO:0046872">
    <property type="term" value="F:metal ion binding"/>
    <property type="evidence" value="ECO:0007669"/>
    <property type="project" value="UniProtKB-KW"/>
</dbReference>
<organism evidence="7 8">
    <name type="scientific">Peribacillus deserti</name>
    <dbReference type="NCBI Taxonomy" id="673318"/>
    <lineage>
        <taxon>Bacteria</taxon>
        <taxon>Bacillati</taxon>
        <taxon>Bacillota</taxon>
        <taxon>Bacilli</taxon>
        <taxon>Bacillales</taxon>
        <taxon>Bacillaceae</taxon>
        <taxon>Peribacillus</taxon>
    </lineage>
</organism>
<dbReference type="Gene3D" id="3.90.79.10">
    <property type="entry name" value="Nucleoside Triphosphate Pyrophosphohydrolase"/>
    <property type="match status" value="1"/>
</dbReference>
<sequence>MLFRSKAPNQYKWNGVGGKIEPHESPYSSIEREIYEETGLRPVNLRFGGIVTWNHTGGMYLFTADDPGGSLVESEEGSLEWKPINLLKHSDDVVPNITFFIDRLLAGHPPCEYSCTYDKEGKLLEVQERALPNPVITSVFQLPYTQT</sequence>
<keyword evidence="4" id="KW-0378">Hydrolase</keyword>
<dbReference type="InterPro" id="IPR000086">
    <property type="entry name" value="NUDIX_hydrolase_dom"/>
</dbReference>
<proteinExistence type="inferred from homology"/>
<evidence type="ECO:0000256" key="2">
    <source>
        <dbReference type="ARBA" id="ARBA00005582"/>
    </source>
</evidence>
<dbReference type="Pfam" id="PF00293">
    <property type="entry name" value="NUDIX"/>
    <property type="match status" value="1"/>
</dbReference>
<keyword evidence="3" id="KW-0479">Metal-binding</keyword>